<dbReference type="CDD" id="cd01949">
    <property type="entry name" value="GGDEF"/>
    <property type="match status" value="1"/>
</dbReference>
<proteinExistence type="predicted"/>
<keyword evidence="2" id="KW-1003">Cell membrane</keyword>
<dbReference type="AlphaFoldDB" id="A0A4R6M1U8"/>
<feature type="domain" description="GGDEF" evidence="9">
    <location>
        <begin position="382"/>
        <end position="516"/>
    </location>
</feature>
<organism evidence="10 11">
    <name type="scientific">Halanaerobium saccharolyticum</name>
    <dbReference type="NCBI Taxonomy" id="43595"/>
    <lineage>
        <taxon>Bacteria</taxon>
        <taxon>Bacillati</taxon>
        <taxon>Bacillota</taxon>
        <taxon>Clostridia</taxon>
        <taxon>Halanaerobiales</taxon>
        <taxon>Halanaerobiaceae</taxon>
        <taxon>Halanaerobium</taxon>
    </lineage>
</organism>
<dbReference type="SMART" id="SM00304">
    <property type="entry name" value="HAMP"/>
    <property type="match status" value="1"/>
</dbReference>
<dbReference type="InterPro" id="IPR050706">
    <property type="entry name" value="Cyclic-di-GMP_PDE-like"/>
</dbReference>
<comment type="subcellular location">
    <subcellularLocation>
        <location evidence="1">Cell membrane</location>
        <topology evidence="1">Multi-pass membrane protein</topology>
    </subcellularLocation>
</comment>
<dbReference type="CDD" id="cd12912">
    <property type="entry name" value="PDC2_MCP_like"/>
    <property type="match status" value="1"/>
</dbReference>
<evidence type="ECO:0000256" key="3">
    <source>
        <dbReference type="ARBA" id="ARBA00022692"/>
    </source>
</evidence>
<evidence type="ECO:0000259" key="9">
    <source>
        <dbReference type="PROSITE" id="PS50887"/>
    </source>
</evidence>
<dbReference type="Proteomes" id="UP000295064">
    <property type="component" value="Unassembled WGS sequence"/>
</dbReference>
<dbReference type="SUPFAM" id="SSF55073">
    <property type="entry name" value="Nucleotide cyclase"/>
    <property type="match status" value="1"/>
</dbReference>
<evidence type="ECO:0000313" key="11">
    <source>
        <dbReference type="Proteomes" id="UP000295064"/>
    </source>
</evidence>
<keyword evidence="5 6" id="KW-0472">Membrane</keyword>
<dbReference type="Gene3D" id="3.20.20.450">
    <property type="entry name" value="EAL domain"/>
    <property type="match status" value="1"/>
</dbReference>
<name>A0A4R6M1U8_9FIRM</name>
<dbReference type="SUPFAM" id="SSF103190">
    <property type="entry name" value="Sensory domain-like"/>
    <property type="match status" value="1"/>
</dbReference>
<dbReference type="InterPro" id="IPR035919">
    <property type="entry name" value="EAL_sf"/>
</dbReference>
<dbReference type="PROSITE" id="PS50883">
    <property type="entry name" value="EAL"/>
    <property type="match status" value="1"/>
</dbReference>
<dbReference type="CDD" id="cd01948">
    <property type="entry name" value="EAL"/>
    <property type="match status" value="1"/>
</dbReference>
<dbReference type="PANTHER" id="PTHR33121">
    <property type="entry name" value="CYCLIC DI-GMP PHOSPHODIESTERASE PDEF"/>
    <property type="match status" value="1"/>
</dbReference>
<dbReference type="GO" id="GO:0007165">
    <property type="term" value="P:signal transduction"/>
    <property type="evidence" value="ECO:0007669"/>
    <property type="project" value="InterPro"/>
</dbReference>
<evidence type="ECO:0000256" key="5">
    <source>
        <dbReference type="ARBA" id="ARBA00023136"/>
    </source>
</evidence>
<dbReference type="InterPro" id="IPR043128">
    <property type="entry name" value="Rev_trsase/Diguanyl_cyclase"/>
</dbReference>
<feature type="domain" description="EAL" evidence="7">
    <location>
        <begin position="525"/>
        <end position="778"/>
    </location>
</feature>
<comment type="caution">
    <text evidence="10">The sequence shown here is derived from an EMBL/GenBank/DDBJ whole genome shotgun (WGS) entry which is preliminary data.</text>
</comment>
<dbReference type="SMART" id="SM00052">
    <property type="entry name" value="EAL"/>
    <property type="match status" value="1"/>
</dbReference>
<feature type="transmembrane region" description="Helical" evidence="6">
    <location>
        <begin position="282"/>
        <end position="301"/>
    </location>
</feature>
<evidence type="ECO:0000256" key="4">
    <source>
        <dbReference type="ARBA" id="ARBA00022989"/>
    </source>
</evidence>
<dbReference type="Gene3D" id="3.30.450.20">
    <property type="entry name" value="PAS domain"/>
    <property type="match status" value="1"/>
</dbReference>
<dbReference type="RefSeq" id="WP_133513635.1">
    <property type="nucleotide sequence ID" value="NZ_SNWX01000001.1"/>
</dbReference>
<reference evidence="10 11" key="1">
    <citation type="submission" date="2019-03" db="EMBL/GenBank/DDBJ databases">
        <title>Subsurface microbial communities from deep shales in Ohio and West Virginia, USA.</title>
        <authorList>
            <person name="Wrighton K."/>
        </authorList>
    </citation>
    <scope>NUCLEOTIDE SEQUENCE [LARGE SCALE GENOMIC DNA]</scope>
    <source>
        <strain evidence="10 11">MA284_T2</strain>
    </source>
</reference>
<dbReference type="SMART" id="SM00267">
    <property type="entry name" value="GGDEF"/>
    <property type="match status" value="1"/>
</dbReference>
<dbReference type="InterPro" id="IPR033479">
    <property type="entry name" value="dCache_1"/>
</dbReference>
<evidence type="ECO:0000256" key="1">
    <source>
        <dbReference type="ARBA" id="ARBA00004651"/>
    </source>
</evidence>
<dbReference type="PROSITE" id="PS50887">
    <property type="entry name" value="GGDEF"/>
    <property type="match status" value="1"/>
</dbReference>
<evidence type="ECO:0000256" key="6">
    <source>
        <dbReference type="SAM" id="Phobius"/>
    </source>
</evidence>
<dbReference type="SUPFAM" id="SSF141868">
    <property type="entry name" value="EAL domain-like"/>
    <property type="match status" value="1"/>
</dbReference>
<feature type="transmembrane region" description="Helical" evidence="6">
    <location>
        <begin position="12"/>
        <end position="37"/>
    </location>
</feature>
<keyword evidence="4 6" id="KW-1133">Transmembrane helix</keyword>
<accession>A0A4R6M1U8</accession>
<dbReference type="Pfam" id="PF00990">
    <property type="entry name" value="GGDEF"/>
    <property type="match status" value="1"/>
</dbReference>
<dbReference type="InterPro" id="IPR001633">
    <property type="entry name" value="EAL_dom"/>
</dbReference>
<evidence type="ECO:0000313" key="10">
    <source>
        <dbReference type="EMBL" id="TDO95201.1"/>
    </source>
</evidence>
<dbReference type="Pfam" id="PF02743">
    <property type="entry name" value="dCache_1"/>
    <property type="match status" value="1"/>
</dbReference>
<dbReference type="InterPro" id="IPR000160">
    <property type="entry name" value="GGDEF_dom"/>
</dbReference>
<dbReference type="Gene3D" id="6.10.340.10">
    <property type="match status" value="1"/>
</dbReference>
<dbReference type="Gene3D" id="3.30.70.270">
    <property type="match status" value="1"/>
</dbReference>
<protein>
    <submittedName>
        <fullName evidence="10">Diguanylate cyclase (GGDEF)-like protein</fullName>
    </submittedName>
</protein>
<feature type="domain" description="HAMP" evidence="8">
    <location>
        <begin position="303"/>
        <end position="355"/>
    </location>
</feature>
<dbReference type="GO" id="GO:0005886">
    <property type="term" value="C:plasma membrane"/>
    <property type="evidence" value="ECO:0007669"/>
    <property type="project" value="UniProtKB-SubCell"/>
</dbReference>
<dbReference type="OrthoDB" id="9762141at2"/>
<keyword evidence="3 6" id="KW-0812">Transmembrane</keyword>
<dbReference type="InterPro" id="IPR029787">
    <property type="entry name" value="Nucleotide_cyclase"/>
</dbReference>
<dbReference type="InterPro" id="IPR029151">
    <property type="entry name" value="Sensor-like_sf"/>
</dbReference>
<dbReference type="EMBL" id="SNWX01000001">
    <property type="protein sequence ID" value="TDO95201.1"/>
    <property type="molecule type" value="Genomic_DNA"/>
</dbReference>
<dbReference type="FunFam" id="3.20.20.450:FF:000001">
    <property type="entry name" value="Cyclic di-GMP phosphodiesterase yahA"/>
    <property type="match status" value="1"/>
</dbReference>
<dbReference type="SUPFAM" id="SSF158472">
    <property type="entry name" value="HAMP domain-like"/>
    <property type="match status" value="1"/>
</dbReference>
<dbReference type="Pfam" id="PF00672">
    <property type="entry name" value="HAMP"/>
    <property type="match status" value="1"/>
</dbReference>
<dbReference type="Pfam" id="PF00563">
    <property type="entry name" value="EAL"/>
    <property type="match status" value="1"/>
</dbReference>
<dbReference type="GO" id="GO:0071111">
    <property type="term" value="F:cyclic-guanylate-specific phosphodiesterase activity"/>
    <property type="evidence" value="ECO:0007669"/>
    <property type="project" value="InterPro"/>
</dbReference>
<dbReference type="PROSITE" id="PS50885">
    <property type="entry name" value="HAMP"/>
    <property type="match status" value="1"/>
</dbReference>
<dbReference type="NCBIfam" id="TIGR00254">
    <property type="entry name" value="GGDEF"/>
    <property type="match status" value="1"/>
</dbReference>
<sequence length="778" mass="88680">MKSISFRNKILALILTIIVVFTLTVIVAITNSFNWILEDIIFQNEINNVAQKSELTANWFEEKKSDLEIYANTQVVQFGSWQEKLNYLQTELHKRNDNYFFFFIADHNGDYSTTLEQNAGNISSRTYFKKVLNGKTVISDPIISKSTGKPIIVIASPITGNSLSLLGATIRINDLSDYINRYTIKNEGLYSFIINGEGNIVAHPDQKDLNNHHFYNFSSFFDYQYNFIENIKNNEQGNLTFKENRIQKHAFYQTIPGTENWKIVSVLPQSYLQQSVDQVNKIIILISMITIIIAIILSIFLSHNIARPIIQLKNTFQKGASGNLNVRSEINSDDEIGEAAESFNQMMDVIKDLSYNDALTGLPNINYFKNELESYLAELQNKKLYLCAVGIDDFKSINDSFGHNTGDQILKKLASRLSDQLQSAHLISRVGDEFYFYLTENDLKDKQNIEERLEDILAHINSDYFINENIIYLKSSLGISIYPADSKKIDKLLKNASLAMHSVKRNSSDKMAFYSINVDKSISEKKKLENNLAAALEKEEFILHYQCFNAGESEKEVGFEALIRWQHPTKGLIPPGVFIPLAEENGFIKEIGNWVLEKACREIKLLNDRLESNYYLSVNVSPEQFIAKDFITTVENVLNKTGLEPQHLELEITERTTVENIDYTIEVLDRLNQMGVKTAIDDFGTGYSSLNYIKEFAINTLKIDKSFIDDFLDNLNNRAIVNTIITLAHNLNLSVVAEGVESREQAEQLKKSGCDIIQGYYYSHPAPLEKIISELKSS</sequence>
<evidence type="ECO:0000256" key="2">
    <source>
        <dbReference type="ARBA" id="ARBA00022475"/>
    </source>
</evidence>
<dbReference type="InterPro" id="IPR003660">
    <property type="entry name" value="HAMP_dom"/>
</dbReference>
<dbReference type="PANTHER" id="PTHR33121:SF71">
    <property type="entry name" value="OXYGEN SENSOR PROTEIN DOSP"/>
    <property type="match status" value="1"/>
</dbReference>
<dbReference type="CDD" id="cd06225">
    <property type="entry name" value="HAMP"/>
    <property type="match status" value="1"/>
</dbReference>
<evidence type="ECO:0000259" key="8">
    <source>
        <dbReference type="PROSITE" id="PS50885"/>
    </source>
</evidence>
<gene>
    <name evidence="10" type="ORF">DFR79_101202</name>
</gene>
<evidence type="ECO:0000259" key="7">
    <source>
        <dbReference type="PROSITE" id="PS50883"/>
    </source>
</evidence>
<dbReference type="CDD" id="cd12914">
    <property type="entry name" value="PDC1_DGC_like"/>
    <property type="match status" value="1"/>
</dbReference>